<accession>A0ABY7WP46</accession>
<evidence type="ECO:0008006" key="3">
    <source>
        <dbReference type="Google" id="ProtNLM"/>
    </source>
</evidence>
<name>A0ABY7WP46_9SPHI</name>
<dbReference type="PROSITE" id="PS51257">
    <property type="entry name" value="PROKAR_LIPOPROTEIN"/>
    <property type="match status" value="1"/>
</dbReference>
<evidence type="ECO:0000313" key="1">
    <source>
        <dbReference type="EMBL" id="WDF70329.1"/>
    </source>
</evidence>
<protein>
    <recommendedName>
        <fullName evidence="3">Right-handed parallel beta-helix repeat-containing protein</fullName>
    </recommendedName>
</protein>
<sequence>MKLSKKLLYPFMILVLAGCSRETPAPTNIDPEEEIPTPQPANGISGDLSSISLQAGTTYTVVGDLNIPEGRNVTIPAGVKFEFNPGTRNEAWVIDVHGSLYVEGTAASPVVFTATADAIASTRNNGYGGLWGGIHAGRKAGDLVIEHAEILHAGGVARAGTIVTTPESGGSGRLTAGDRGYALWYCRPADERQDGVFVLLNSHIAYTLDDAVRTNGGRTLMAYNVFEVIGLNGGEAVNIKAGGPGDFAFNLFYNIATNALKSADTQAGRRGILENNFYNNTIIGSGYRRAETARGGSLNYESDAYGKAYNNLIINSRYGLRLTPGEARPRTAALAFGYNWHYGTSTEITENFYPVGSNNPSNGLIGSELPIPTTDIIGAPGANDPGFVNYNVSTFAWANRVNGHAIPAGANFHLRADAAALQGANRNFEPVFATYSTLNGKVYQAPRPAAYFGAYGQAN</sequence>
<dbReference type="Proteomes" id="UP001221558">
    <property type="component" value="Chromosome"/>
</dbReference>
<dbReference type="RefSeq" id="WP_274269038.1">
    <property type="nucleotide sequence ID" value="NZ_CP117880.1"/>
</dbReference>
<keyword evidence="2" id="KW-1185">Reference proteome</keyword>
<gene>
    <name evidence="1" type="ORF">PQ465_08100</name>
</gene>
<evidence type="ECO:0000313" key="2">
    <source>
        <dbReference type="Proteomes" id="UP001221558"/>
    </source>
</evidence>
<organism evidence="1 2">
    <name type="scientific">Sphingobacterium oryzagri</name>
    <dbReference type="NCBI Taxonomy" id="3025669"/>
    <lineage>
        <taxon>Bacteria</taxon>
        <taxon>Pseudomonadati</taxon>
        <taxon>Bacteroidota</taxon>
        <taxon>Sphingobacteriia</taxon>
        <taxon>Sphingobacteriales</taxon>
        <taxon>Sphingobacteriaceae</taxon>
        <taxon>Sphingobacterium</taxon>
    </lineage>
</organism>
<reference evidence="1 2" key="1">
    <citation type="submission" date="2023-02" db="EMBL/GenBank/DDBJ databases">
        <title>Genome sequence of Sphingobacterium sp. KACC 22765.</title>
        <authorList>
            <person name="Kim S."/>
            <person name="Heo J."/>
            <person name="Kwon S.-W."/>
        </authorList>
    </citation>
    <scope>NUCLEOTIDE SEQUENCE [LARGE SCALE GENOMIC DNA]</scope>
    <source>
        <strain evidence="1 2">KACC 22765</strain>
    </source>
</reference>
<dbReference type="EMBL" id="CP117880">
    <property type="protein sequence ID" value="WDF70329.1"/>
    <property type="molecule type" value="Genomic_DNA"/>
</dbReference>
<proteinExistence type="predicted"/>